<feature type="chain" id="PRO_5040184193" description="DUF38 domain-containing protein" evidence="1">
    <location>
        <begin position="16"/>
        <end position="384"/>
    </location>
</feature>
<dbReference type="EMBL" id="CANHGI010000002">
    <property type="protein sequence ID" value="CAI5440971.1"/>
    <property type="molecule type" value="Genomic_DNA"/>
</dbReference>
<dbReference type="Proteomes" id="UP001152747">
    <property type="component" value="Unassembled WGS sequence"/>
</dbReference>
<comment type="caution">
    <text evidence="2">The sequence shown here is derived from an EMBL/GenBank/DDBJ whole genome shotgun (WGS) entry which is preliminary data.</text>
</comment>
<keyword evidence="1" id="KW-0732">Signal</keyword>
<evidence type="ECO:0008006" key="4">
    <source>
        <dbReference type="Google" id="ProtNLM"/>
    </source>
</evidence>
<keyword evidence="3" id="KW-1185">Reference proteome</keyword>
<feature type="signal peptide" evidence="1">
    <location>
        <begin position="1"/>
        <end position="15"/>
    </location>
</feature>
<organism evidence="2 3">
    <name type="scientific">Caenorhabditis angaria</name>
    <dbReference type="NCBI Taxonomy" id="860376"/>
    <lineage>
        <taxon>Eukaryota</taxon>
        <taxon>Metazoa</taxon>
        <taxon>Ecdysozoa</taxon>
        <taxon>Nematoda</taxon>
        <taxon>Chromadorea</taxon>
        <taxon>Rhabditida</taxon>
        <taxon>Rhabditina</taxon>
        <taxon>Rhabditomorpha</taxon>
        <taxon>Rhabditoidea</taxon>
        <taxon>Rhabditidae</taxon>
        <taxon>Peloderinae</taxon>
        <taxon>Caenorhabditis</taxon>
    </lineage>
</organism>
<evidence type="ECO:0000313" key="3">
    <source>
        <dbReference type="Proteomes" id="UP001152747"/>
    </source>
</evidence>
<gene>
    <name evidence="2" type="ORF">CAMP_LOCUS3608</name>
</gene>
<dbReference type="AlphaFoldDB" id="A0A9P1I9U6"/>
<accession>A0A9P1I9U6</accession>
<evidence type="ECO:0000256" key="1">
    <source>
        <dbReference type="SAM" id="SignalP"/>
    </source>
</evidence>
<reference evidence="2" key="1">
    <citation type="submission" date="2022-11" db="EMBL/GenBank/DDBJ databases">
        <authorList>
            <person name="Kikuchi T."/>
        </authorList>
    </citation>
    <scope>NUCLEOTIDE SEQUENCE</scope>
    <source>
        <strain evidence="2">PS1010</strain>
    </source>
</reference>
<protein>
    <recommendedName>
        <fullName evidence="4">DUF38 domain-containing protein</fullName>
    </recommendedName>
</protein>
<proteinExistence type="predicted"/>
<sequence>MFRILLISCLSLIFAQKGGNNHRADEDNYWYVQNELRKSAMKSKAEGLLEFYKKTLLAQNIEYSTMPYFQMIQCDQDRIFHRNQVNSMLIAMNPKNTRSTKVLEATFKNGNFYFVVDVENGLSRNVYEATIVDNRAFLIYEEMTNCNKNLLLTSILNDTEIMSNISRNLIYNYRLGIKMRDELSLQDSLSPNFILQTCSNYFLQRDQLIRYILTISTEIQLSEFKIIDGFDVFQDHFTFMIYVSGSFIRFSVKYIDDKNRYQFVSEFPQLCRNELSETTELIDPNLEDSKYLKEFWMNLQQFSNSFNEKDLPKLASDSFFVDDCDDQKHKFLWFMDNLLFQGYFKDAVIRSAKYRMITGNIDFEVKNYRFTLGEDKKLRKVVCI</sequence>
<name>A0A9P1I9U6_9PELO</name>
<evidence type="ECO:0000313" key="2">
    <source>
        <dbReference type="EMBL" id="CAI5440971.1"/>
    </source>
</evidence>